<dbReference type="Proteomes" id="UP000237105">
    <property type="component" value="Unassembled WGS sequence"/>
</dbReference>
<dbReference type="EMBL" id="JXTB01000067">
    <property type="protein sequence ID" value="PON67911.1"/>
    <property type="molecule type" value="Genomic_DNA"/>
</dbReference>
<gene>
    <name evidence="2" type="ORF">PanWU01x14_099080</name>
</gene>
<protein>
    <submittedName>
        <fullName evidence="2">Uncharacterized protein</fullName>
    </submittedName>
</protein>
<evidence type="ECO:0000313" key="3">
    <source>
        <dbReference type="Proteomes" id="UP000237105"/>
    </source>
</evidence>
<evidence type="ECO:0000256" key="1">
    <source>
        <dbReference type="SAM" id="MobiDB-lite"/>
    </source>
</evidence>
<feature type="compositionally biased region" description="Low complexity" evidence="1">
    <location>
        <begin position="25"/>
        <end position="34"/>
    </location>
</feature>
<organism evidence="2 3">
    <name type="scientific">Parasponia andersonii</name>
    <name type="common">Sponia andersonii</name>
    <dbReference type="NCBI Taxonomy" id="3476"/>
    <lineage>
        <taxon>Eukaryota</taxon>
        <taxon>Viridiplantae</taxon>
        <taxon>Streptophyta</taxon>
        <taxon>Embryophyta</taxon>
        <taxon>Tracheophyta</taxon>
        <taxon>Spermatophyta</taxon>
        <taxon>Magnoliopsida</taxon>
        <taxon>eudicotyledons</taxon>
        <taxon>Gunneridae</taxon>
        <taxon>Pentapetalae</taxon>
        <taxon>rosids</taxon>
        <taxon>fabids</taxon>
        <taxon>Rosales</taxon>
        <taxon>Cannabaceae</taxon>
        <taxon>Parasponia</taxon>
    </lineage>
</organism>
<sequence>MHPRKFNGYFGDNMNVNTNDDDLKQATNNKTPATTKKRLEITIPECIESSKVAETLGTSSSQVHRVRVVDDEMKWSTPMVTEDEVLKGTPTTYQLYFTIQ</sequence>
<comment type="caution">
    <text evidence="2">The sequence shown here is derived from an EMBL/GenBank/DDBJ whole genome shotgun (WGS) entry which is preliminary data.</text>
</comment>
<feature type="region of interest" description="Disordered" evidence="1">
    <location>
        <begin position="1"/>
        <end position="34"/>
    </location>
</feature>
<evidence type="ECO:0000313" key="2">
    <source>
        <dbReference type="EMBL" id="PON67911.1"/>
    </source>
</evidence>
<proteinExistence type="predicted"/>
<dbReference type="AlphaFoldDB" id="A0A2P5D3Q8"/>
<reference evidence="3" key="1">
    <citation type="submission" date="2016-06" db="EMBL/GenBank/DDBJ databases">
        <title>Parallel loss of symbiosis genes in relatives of nitrogen-fixing non-legume Parasponia.</title>
        <authorList>
            <person name="Van Velzen R."/>
            <person name="Holmer R."/>
            <person name="Bu F."/>
            <person name="Rutten L."/>
            <person name="Van Zeijl A."/>
            <person name="Liu W."/>
            <person name="Santuari L."/>
            <person name="Cao Q."/>
            <person name="Sharma T."/>
            <person name="Shen D."/>
            <person name="Roswanjaya Y."/>
            <person name="Wardhani T."/>
            <person name="Kalhor M.S."/>
            <person name="Jansen J."/>
            <person name="Van den Hoogen J."/>
            <person name="Gungor B."/>
            <person name="Hartog M."/>
            <person name="Hontelez J."/>
            <person name="Verver J."/>
            <person name="Yang W.-C."/>
            <person name="Schijlen E."/>
            <person name="Repin R."/>
            <person name="Schilthuizen M."/>
            <person name="Schranz E."/>
            <person name="Heidstra R."/>
            <person name="Miyata K."/>
            <person name="Fedorova E."/>
            <person name="Kohlen W."/>
            <person name="Bisseling T."/>
            <person name="Smit S."/>
            <person name="Geurts R."/>
        </authorList>
    </citation>
    <scope>NUCLEOTIDE SEQUENCE [LARGE SCALE GENOMIC DNA]</scope>
    <source>
        <strain evidence="3">cv. WU1-14</strain>
    </source>
</reference>
<accession>A0A2P5D3Q8</accession>
<keyword evidence="3" id="KW-1185">Reference proteome</keyword>
<name>A0A2P5D3Q8_PARAD</name>